<evidence type="ECO:0000313" key="9">
    <source>
        <dbReference type="Proteomes" id="UP000029661"/>
    </source>
</evidence>
<dbReference type="GeneID" id="26740027"/>
<feature type="binding site" evidence="6">
    <location>
        <position position="17"/>
    </location>
    <ligand>
        <name>Co(2+)</name>
        <dbReference type="ChEBI" id="CHEBI:48828"/>
    </ligand>
</feature>
<dbReference type="EMBL" id="CP006933">
    <property type="protein sequence ID" value="AIS31570.1"/>
    <property type="molecule type" value="Genomic_DNA"/>
</dbReference>
<feature type="binding site" evidence="6">
    <location>
        <position position="52"/>
    </location>
    <ligand>
        <name>substrate</name>
    </ligand>
</feature>
<evidence type="ECO:0000256" key="3">
    <source>
        <dbReference type="ARBA" id="ARBA00022723"/>
    </source>
</evidence>
<sequence>MVTSSDSENIGILLVGHGSSLSSGNEVVYRLWEQYKEESDYPVEVGFMNIEKPTIPTAINTLAKEGVSRIIAVPVFLAHGLHTKEDIPYMLGLGEPRKDAGYYKQEREKIEFEGQITYIEPLGADRRIVEILKKKVEDSLE</sequence>
<feature type="active site" description="Proton acceptor" evidence="6">
    <location>
        <position position="17"/>
    </location>
</feature>
<dbReference type="GO" id="GO:0016151">
    <property type="term" value="F:nickel cation binding"/>
    <property type="evidence" value="ECO:0007669"/>
    <property type="project" value="UniProtKB-UniRule"/>
</dbReference>
<evidence type="ECO:0000313" key="8">
    <source>
        <dbReference type="EMBL" id="CEL25421.1"/>
    </source>
</evidence>
<evidence type="ECO:0000256" key="5">
    <source>
        <dbReference type="ARBA" id="ARBA00023285"/>
    </source>
</evidence>
<dbReference type="EC" id="4.99.1.3" evidence="6"/>
<dbReference type="InterPro" id="IPR002762">
    <property type="entry name" value="CbiX-like"/>
</dbReference>
<comment type="pathway">
    <text evidence="6">Cofactor biosynthesis; adenosylcobalamin biosynthesis; cob(II)yrinate a,c-diamide from sirohydrochlorin (anaerobic route): step 1/10.</text>
</comment>
<dbReference type="PATRIC" id="fig|2162.10.peg.1863"/>
<dbReference type="UniPathway" id="UPA00148">
    <property type="reaction ID" value="UER00223"/>
</dbReference>
<comment type="catalytic activity">
    <reaction evidence="6">
        <text>Co-sirohydrochlorin + 2 H(+) = sirohydrochlorin + Co(2+)</text>
        <dbReference type="Rhea" id="RHEA:15893"/>
        <dbReference type="ChEBI" id="CHEBI:15378"/>
        <dbReference type="ChEBI" id="CHEBI:48828"/>
        <dbReference type="ChEBI" id="CHEBI:58351"/>
        <dbReference type="ChEBI" id="CHEBI:60049"/>
        <dbReference type="EC" id="4.99.1.3"/>
    </reaction>
</comment>
<comment type="catalytic activity">
    <reaction evidence="6">
        <text>Ni-sirohydrochlorin + 2 H(+) = sirohydrochlorin + Ni(2+)</text>
        <dbReference type="Rhea" id="RHEA:52796"/>
        <dbReference type="ChEBI" id="CHEBI:15378"/>
        <dbReference type="ChEBI" id="CHEBI:49786"/>
        <dbReference type="ChEBI" id="CHEBI:58351"/>
        <dbReference type="ChEBI" id="CHEBI:136841"/>
        <dbReference type="EC" id="4.99.1.11"/>
    </reaction>
</comment>
<dbReference type="EMBL" id="LN734822">
    <property type="protein sequence ID" value="CEL25421.1"/>
    <property type="molecule type" value="Genomic_DNA"/>
</dbReference>
<dbReference type="CDD" id="cd03416">
    <property type="entry name" value="CbiX_SirB_N"/>
    <property type="match status" value="1"/>
</dbReference>
<comment type="similarity">
    <text evidence="6">Belongs to the CbiX family. CbiXS subfamily.</text>
</comment>
<dbReference type="NCBIfam" id="NF033198">
    <property type="entry name" value="F430_CfbA"/>
    <property type="match status" value="1"/>
</dbReference>
<evidence type="ECO:0000313" key="10">
    <source>
        <dbReference type="Proteomes" id="UP000062768"/>
    </source>
</evidence>
<feature type="binding site" evidence="6">
    <location>
        <begin position="77"/>
        <end position="82"/>
    </location>
    <ligand>
        <name>substrate</name>
    </ligand>
</feature>
<dbReference type="InterPro" id="IPR023652">
    <property type="entry name" value="SiroHydchlorin_Cochelatase"/>
</dbReference>
<reference evidence="7" key="1">
    <citation type="submission" date="2013-12" db="EMBL/GenBank/DDBJ databases">
        <title>The complete genome sequence of Methanobacterium sp. BRM9.</title>
        <authorList>
            <consortium name="Pastoral Greenhouse Gas Research Consortium"/>
            <person name="Kelly W.J."/>
            <person name="Leahy S.C."/>
            <person name="Perry R."/>
            <person name="Li D."/>
            <person name="Altermann E."/>
            <person name="Lambie S.C."/>
            <person name="Attwood G.T."/>
        </authorList>
    </citation>
    <scope>NUCLEOTIDE SEQUENCE [LARGE SCALE GENOMIC DNA]</scope>
    <source>
        <strain evidence="7">BRM9</strain>
    </source>
</reference>
<dbReference type="Pfam" id="PF01903">
    <property type="entry name" value="CbiX"/>
    <property type="match status" value="1"/>
</dbReference>
<dbReference type="NCBIfam" id="NF002090">
    <property type="entry name" value="PRK00923.1"/>
    <property type="match status" value="1"/>
</dbReference>
<evidence type="ECO:0000256" key="4">
    <source>
        <dbReference type="ARBA" id="ARBA00023239"/>
    </source>
</evidence>
<keyword evidence="1 6" id="KW-0169">Cobalamin biosynthesis</keyword>
<organism evidence="7 9">
    <name type="scientific">Methanobacterium formicicum</name>
    <dbReference type="NCBI Taxonomy" id="2162"/>
    <lineage>
        <taxon>Archaea</taxon>
        <taxon>Methanobacteriati</taxon>
        <taxon>Methanobacteriota</taxon>
        <taxon>Methanomada group</taxon>
        <taxon>Methanobacteria</taxon>
        <taxon>Methanobacteriales</taxon>
        <taxon>Methanobacteriaceae</taxon>
        <taxon>Methanobacterium</taxon>
    </lineage>
</organism>
<comment type="function">
    <text evidence="6">Catalyzes the insertion of Co(2+) into sirohydrochlorin as part of the anaerobic pathway to cobalamin biosynthesis. Involved in the biosynthesis of the unique nickel-containing tetrapyrrole coenzyme F430, the prosthetic group of methyl-coenzyme M reductase (MCR), which plays a key role in methanogenesis and anaerobic methane oxidation. Catalyzes the insertion of Ni(2+) into sirohydrochlorin to yield Ni-sirohydrochlorin.</text>
</comment>
<keyword evidence="4 6" id="KW-0456">Lyase</keyword>
<keyword evidence="10" id="KW-1185">Reference proteome</keyword>
<dbReference type="SUPFAM" id="SSF53800">
    <property type="entry name" value="Chelatase"/>
    <property type="match status" value="1"/>
</dbReference>
<proteinExistence type="inferred from homology"/>
<evidence type="ECO:0000256" key="1">
    <source>
        <dbReference type="ARBA" id="ARBA00022573"/>
    </source>
</evidence>
<keyword evidence="6" id="KW-0484">Methanogenesis</keyword>
<evidence type="ECO:0000313" key="7">
    <source>
        <dbReference type="EMBL" id="AIS31570.1"/>
    </source>
</evidence>
<dbReference type="PANTHER" id="PTHR33542">
    <property type="entry name" value="SIROHYDROCHLORIN FERROCHELATASE, CHLOROPLASTIC"/>
    <property type="match status" value="1"/>
</dbReference>
<dbReference type="InterPro" id="IPR050963">
    <property type="entry name" value="Sirohydro_Cobaltochel/CbiX"/>
</dbReference>
<feature type="binding site" evidence="6">
    <location>
        <position position="17"/>
    </location>
    <ligand>
        <name>Ni(2+)</name>
        <dbReference type="ChEBI" id="CHEBI:49786"/>
    </ligand>
</feature>
<dbReference type="GO" id="GO:0016852">
    <property type="term" value="F:sirohydrochlorin cobaltochelatase activity"/>
    <property type="evidence" value="ECO:0007669"/>
    <property type="project" value="UniProtKB-UniRule"/>
</dbReference>
<evidence type="ECO:0000256" key="6">
    <source>
        <dbReference type="HAMAP-Rule" id="MF_00785"/>
    </source>
</evidence>
<keyword evidence="5 6" id="KW-0170">Cobalt</keyword>
<dbReference type="RefSeq" id="WP_048084856.1">
    <property type="nucleotide sequence ID" value="NZ_CP006933.1"/>
</dbReference>
<feature type="binding site" evidence="6">
    <location>
        <position position="82"/>
    </location>
    <ligand>
        <name>Co(2+)</name>
        <dbReference type="ChEBI" id="CHEBI:48828"/>
    </ligand>
</feature>
<dbReference type="OrthoDB" id="11653at2157"/>
<gene>
    <name evidence="6 7" type="primary">cbiX</name>
    <name evidence="6" type="synonym">cfbA</name>
    <name evidence="7" type="ORF">BRM9_0750</name>
    <name evidence="8" type="ORF">MB9_1791</name>
</gene>
<dbReference type="PANTHER" id="PTHR33542:SF3">
    <property type="entry name" value="SIROHYDROCHLORIN FERROCHELATASE, CHLOROPLASTIC"/>
    <property type="match status" value="1"/>
</dbReference>
<dbReference type="AlphaFoldDB" id="A0A089ZF76"/>
<comment type="subunit">
    <text evidence="6">Homotetramer; dimer of dimers.</text>
</comment>
<reference evidence="8" key="2">
    <citation type="submission" date="2014-09" db="EMBL/GenBank/DDBJ databases">
        <authorList>
            <person name="Bishop-Lilly K.A."/>
            <person name="Broomall S.M."/>
            <person name="Chain P.S."/>
            <person name="Chertkov O."/>
            <person name="Coyne S.R."/>
            <person name="Daligault H.E."/>
            <person name="Davenport K.W."/>
            <person name="Erkkila T."/>
            <person name="Frey K.G."/>
            <person name="Gibbons H.S."/>
            <person name="Gu W."/>
            <person name="Jaissle J."/>
            <person name="Johnson S.L."/>
            <person name="Koroleva G.I."/>
            <person name="Ladner J.T."/>
            <person name="Lo C.-C."/>
            <person name="Minogue T.D."/>
            <person name="Munk C."/>
            <person name="Palacios G.F."/>
            <person name="Redden C.L."/>
            <person name="Rosenzweig C.N."/>
            <person name="Scholz M.B."/>
            <person name="Teshima H."/>
            <person name="Xu Y."/>
        </authorList>
    </citation>
    <scope>NUCLEOTIDE SEQUENCE</scope>
    <source>
        <strain evidence="8">Mb9</strain>
    </source>
</reference>
<name>A0A089ZF76_METFO</name>
<dbReference type="Proteomes" id="UP000029661">
    <property type="component" value="Chromosome"/>
</dbReference>
<feature type="binding site" evidence="6">
    <location>
        <position position="82"/>
    </location>
    <ligand>
        <name>Ni(2+)</name>
        <dbReference type="ChEBI" id="CHEBI:49786"/>
    </ligand>
</feature>
<dbReference type="GO" id="GO:0050897">
    <property type="term" value="F:cobalt ion binding"/>
    <property type="evidence" value="ECO:0007669"/>
    <property type="project" value="UniProtKB-UniRule"/>
</dbReference>
<dbReference type="Proteomes" id="UP000062768">
    <property type="component" value="Chromosome I"/>
</dbReference>
<dbReference type="EC" id="4.99.1.11" evidence="6"/>
<accession>A0A089ZF76</accession>
<protein>
    <recommendedName>
        <fullName evidence="6">Sirohydrochlorin cobaltochelatase</fullName>
        <ecNumber evidence="6">4.99.1.3</ecNumber>
    </recommendedName>
    <alternativeName>
        <fullName evidence="6">CbiXS</fullName>
    </alternativeName>
    <alternativeName>
        <fullName evidence="6">Sirohydrochlorin nickelchelatase</fullName>
        <ecNumber evidence="6">4.99.1.11</ecNumber>
    </alternativeName>
</protein>
<evidence type="ECO:0000256" key="2">
    <source>
        <dbReference type="ARBA" id="ARBA00022596"/>
    </source>
</evidence>
<keyword evidence="3 6" id="KW-0479">Metal-binding</keyword>
<keyword evidence="2 6" id="KW-0533">Nickel</keyword>
<dbReference type="Gene3D" id="3.40.50.1400">
    <property type="match status" value="1"/>
</dbReference>
<dbReference type="GO" id="GO:0019251">
    <property type="term" value="P:anaerobic cobalamin biosynthetic process"/>
    <property type="evidence" value="ECO:0007669"/>
    <property type="project" value="UniProtKB-UniRule"/>
</dbReference>
<dbReference type="GO" id="GO:0015948">
    <property type="term" value="P:methanogenesis"/>
    <property type="evidence" value="ECO:0007669"/>
    <property type="project" value="UniProtKB-KW"/>
</dbReference>
<dbReference type="STRING" id="2162.BRM9_0750"/>
<dbReference type="KEGG" id="mfc:BRM9_0750"/>
<dbReference type="HAMAP" id="MF_00785">
    <property type="entry name" value="CbiX"/>
    <property type="match status" value="1"/>
</dbReference>